<proteinExistence type="predicted"/>
<dbReference type="PANTHER" id="PTHR37017">
    <property type="entry name" value="AB HYDROLASE-1 DOMAIN-CONTAINING PROTEIN-RELATED"/>
    <property type="match status" value="1"/>
</dbReference>
<gene>
    <name evidence="2" type="ORF">SL103_17375</name>
</gene>
<evidence type="ECO:0000313" key="3">
    <source>
        <dbReference type="Proteomes" id="UP000094094"/>
    </source>
</evidence>
<evidence type="ECO:0000259" key="1">
    <source>
        <dbReference type="Pfam" id="PF12697"/>
    </source>
</evidence>
<dbReference type="PANTHER" id="PTHR37017:SF11">
    <property type="entry name" value="ESTERASE_LIPASE_THIOESTERASE DOMAIN-CONTAINING PROTEIN"/>
    <property type="match status" value="1"/>
</dbReference>
<dbReference type="Gene3D" id="3.40.50.1820">
    <property type="entry name" value="alpha/beta hydrolase"/>
    <property type="match status" value="1"/>
</dbReference>
<name>A0A1D7VM08_9ACTN</name>
<accession>A0A1D7VM08</accession>
<feature type="domain" description="AB hydrolase-1" evidence="1">
    <location>
        <begin position="21"/>
        <end position="235"/>
    </location>
</feature>
<dbReference type="EMBL" id="CP017157">
    <property type="protein sequence ID" value="AOP47780.1"/>
    <property type="molecule type" value="Genomic_DNA"/>
</dbReference>
<dbReference type="KEGG" id="slc:SL103_17375"/>
<dbReference type="AlphaFoldDB" id="A0A1D7VM08"/>
<sequence length="253" mass="26810">MSTDATASADTFPTTAPRPSFLLVHGAWHRSECWDLVRKALAADGWTARTVDLPSAGPQRTPAAGMYDDADAIAARLRQADGPVIVVGHSYGGLPVTQAAAGLPAAAHLVYLAAYLPEEGESLLSVHGHGGDTAEDLCGTAPVVFDDPRTALFGDLPDEQAADAVSRLVTQSRRSFQQRVTRTAWRTVPSTYVLCEDDRALPPALQERMSTRATQVERLNTGHSPFLSAPTELAALLGRIGSEAVTSVSSHKS</sequence>
<dbReference type="InterPro" id="IPR000073">
    <property type="entry name" value="AB_hydrolase_1"/>
</dbReference>
<organism evidence="2 3">
    <name type="scientific">Streptomyces lydicus</name>
    <dbReference type="NCBI Taxonomy" id="47763"/>
    <lineage>
        <taxon>Bacteria</taxon>
        <taxon>Bacillati</taxon>
        <taxon>Actinomycetota</taxon>
        <taxon>Actinomycetes</taxon>
        <taxon>Kitasatosporales</taxon>
        <taxon>Streptomycetaceae</taxon>
        <taxon>Streptomyces</taxon>
    </lineage>
</organism>
<reference evidence="2 3" key="1">
    <citation type="submission" date="2016-09" db="EMBL/GenBank/DDBJ databases">
        <title>Complete genome sequencing of Streptomyces lydicus 103 and metabolic pathways analysis of antibiotic biosynthesis.</title>
        <authorList>
            <person name="Jia N."/>
            <person name="Ding M.-Z."/>
            <person name="Gao F."/>
            <person name="Yuan Y.-J."/>
        </authorList>
    </citation>
    <scope>NUCLEOTIDE SEQUENCE [LARGE SCALE GENOMIC DNA]</scope>
    <source>
        <strain evidence="2 3">103</strain>
    </source>
</reference>
<dbReference type="GO" id="GO:0003824">
    <property type="term" value="F:catalytic activity"/>
    <property type="evidence" value="ECO:0007669"/>
    <property type="project" value="UniProtKB-ARBA"/>
</dbReference>
<protein>
    <recommendedName>
        <fullName evidence="1">AB hydrolase-1 domain-containing protein</fullName>
    </recommendedName>
</protein>
<dbReference type="Proteomes" id="UP000094094">
    <property type="component" value="Chromosome"/>
</dbReference>
<dbReference type="Pfam" id="PF12697">
    <property type="entry name" value="Abhydrolase_6"/>
    <property type="match status" value="1"/>
</dbReference>
<dbReference type="RefSeq" id="WP_069569924.1">
    <property type="nucleotide sequence ID" value="NZ_CP017157.1"/>
</dbReference>
<evidence type="ECO:0000313" key="2">
    <source>
        <dbReference type="EMBL" id="AOP47780.1"/>
    </source>
</evidence>
<dbReference type="SUPFAM" id="SSF53474">
    <property type="entry name" value="alpha/beta-Hydrolases"/>
    <property type="match status" value="1"/>
</dbReference>
<dbReference type="InterPro" id="IPR052897">
    <property type="entry name" value="Sec-Metab_Biosynth_Hydrolase"/>
</dbReference>
<dbReference type="OrthoDB" id="9773549at2"/>
<keyword evidence="3" id="KW-1185">Reference proteome</keyword>
<dbReference type="InterPro" id="IPR029058">
    <property type="entry name" value="AB_hydrolase_fold"/>
</dbReference>